<dbReference type="Proteomes" id="UP000054653">
    <property type="component" value="Unassembled WGS sequence"/>
</dbReference>
<name>A0A0V1D3Q8_TRIBR</name>
<sequence length="98" mass="11091">MGLSDPEGDVMVLCTRSNIRLRKTSTVWCTSNSLLSTTLVSMFSMLSTTLVSRAAEVLHSQISEQSVIETFVQQRNQETLLQINDLRRINGVYARKQR</sequence>
<proteinExistence type="predicted"/>
<organism evidence="1 2">
    <name type="scientific">Trichinella britovi</name>
    <name type="common">Parasitic roundworm</name>
    <dbReference type="NCBI Taxonomy" id="45882"/>
    <lineage>
        <taxon>Eukaryota</taxon>
        <taxon>Metazoa</taxon>
        <taxon>Ecdysozoa</taxon>
        <taxon>Nematoda</taxon>
        <taxon>Enoplea</taxon>
        <taxon>Dorylaimia</taxon>
        <taxon>Trichinellida</taxon>
        <taxon>Trichinellidae</taxon>
        <taxon>Trichinella</taxon>
    </lineage>
</organism>
<evidence type="ECO:0000313" key="1">
    <source>
        <dbReference type="EMBL" id="KRY56061.1"/>
    </source>
</evidence>
<keyword evidence="2" id="KW-1185">Reference proteome</keyword>
<evidence type="ECO:0000313" key="2">
    <source>
        <dbReference type="Proteomes" id="UP000054653"/>
    </source>
</evidence>
<dbReference type="AlphaFoldDB" id="A0A0V1D3Q8"/>
<gene>
    <name evidence="1" type="ORF">T03_13029</name>
</gene>
<protein>
    <submittedName>
        <fullName evidence="1">Uncharacterized protein</fullName>
    </submittedName>
</protein>
<accession>A0A0V1D3Q8</accession>
<dbReference type="OrthoDB" id="10361003at2759"/>
<comment type="caution">
    <text evidence="1">The sequence shown here is derived from an EMBL/GenBank/DDBJ whole genome shotgun (WGS) entry which is preliminary data.</text>
</comment>
<dbReference type="EMBL" id="JYDI01000047">
    <property type="protein sequence ID" value="KRY56061.1"/>
    <property type="molecule type" value="Genomic_DNA"/>
</dbReference>
<reference evidence="1 2" key="1">
    <citation type="submission" date="2015-01" db="EMBL/GenBank/DDBJ databases">
        <title>Evolution of Trichinella species and genotypes.</title>
        <authorList>
            <person name="Korhonen P.K."/>
            <person name="Edoardo P."/>
            <person name="Giuseppe L.R."/>
            <person name="Gasser R.B."/>
        </authorList>
    </citation>
    <scope>NUCLEOTIDE SEQUENCE [LARGE SCALE GENOMIC DNA]</scope>
    <source>
        <strain evidence="1">ISS120</strain>
    </source>
</reference>